<protein>
    <submittedName>
        <fullName evidence="1">Uncharacterized protein</fullName>
    </submittedName>
</protein>
<sequence>MESYFLSGFFDQDPILEPIVLF</sequence>
<dbReference type="EMBL" id="GGEC01055324">
    <property type="protein sequence ID" value="MBX35808.1"/>
    <property type="molecule type" value="Transcribed_RNA"/>
</dbReference>
<dbReference type="AlphaFoldDB" id="A0A2P2N036"/>
<evidence type="ECO:0000313" key="1">
    <source>
        <dbReference type="EMBL" id="MBX35808.1"/>
    </source>
</evidence>
<proteinExistence type="predicted"/>
<accession>A0A2P2N036</accession>
<name>A0A2P2N036_RHIMU</name>
<reference evidence="1" key="1">
    <citation type="submission" date="2018-02" db="EMBL/GenBank/DDBJ databases">
        <title>Rhizophora mucronata_Transcriptome.</title>
        <authorList>
            <person name="Meera S.P."/>
            <person name="Sreeshan A."/>
            <person name="Augustine A."/>
        </authorList>
    </citation>
    <scope>NUCLEOTIDE SEQUENCE</scope>
    <source>
        <tissue evidence="1">Leaf</tissue>
    </source>
</reference>
<organism evidence="1">
    <name type="scientific">Rhizophora mucronata</name>
    <name type="common">Asiatic mangrove</name>
    <dbReference type="NCBI Taxonomy" id="61149"/>
    <lineage>
        <taxon>Eukaryota</taxon>
        <taxon>Viridiplantae</taxon>
        <taxon>Streptophyta</taxon>
        <taxon>Embryophyta</taxon>
        <taxon>Tracheophyta</taxon>
        <taxon>Spermatophyta</taxon>
        <taxon>Magnoliopsida</taxon>
        <taxon>eudicotyledons</taxon>
        <taxon>Gunneridae</taxon>
        <taxon>Pentapetalae</taxon>
        <taxon>rosids</taxon>
        <taxon>fabids</taxon>
        <taxon>Malpighiales</taxon>
        <taxon>Rhizophoraceae</taxon>
        <taxon>Rhizophora</taxon>
    </lineage>
</organism>